<name>A0A8B8BFD8_CRAVI</name>
<sequence>MSHSKQIICDLAAYSAINCSAYLMVTSMNNIHVRFQRNPPMGIQERLDRWREDYTLNHKKQKWITVIEMASGFVVFILSDGRHSHRLWLAGALSCTAGLLWTELSMRPDSHQLMANDVLTDRGEDWVKERLDKWYIHDIVKITTSCLAFNFMLAALWKFKPSSNDGFSFFALWDRTIRCFEAIAPYLTALKAMVL</sequence>
<gene>
    <name evidence="2" type="primary">LOC111109604</name>
</gene>
<accession>A0A8B8BFD8</accession>
<evidence type="ECO:0000313" key="1">
    <source>
        <dbReference type="Proteomes" id="UP000694844"/>
    </source>
</evidence>
<organism evidence="1 2">
    <name type="scientific">Crassostrea virginica</name>
    <name type="common">Eastern oyster</name>
    <dbReference type="NCBI Taxonomy" id="6565"/>
    <lineage>
        <taxon>Eukaryota</taxon>
        <taxon>Metazoa</taxon>
        <taxon>Spiralia</taxon>
        <taxon>Lophotrochozoa</taxon>
        <taxon>Mollusca</taxon>
        <taxon>Bivalvia</taxon>
        <taxon>Autobranchia</taxon>
        <taxon>Pteriomorphia</taxon>
        <taxon>Ostreida</taxon>
        <taxon>Ostreoidea</taxon>
        <taxon>Ostreidae</taxon>
        <taxon>Crassostrea</taxon>
    </lineage>
</organism>
<evidence type="ECO:0000313" key="2">
    <source>
        <dbReference type="RefSeq" id="XP_022301504.1"/>
    </source>
</evidence>
<dbReference type="Proteomes" id="UP000694844">
    <property type="component" value="Chromosome 8"/>
</dbReference>
<dbReference type="AlphaFoldDB" id="A0A8B8BFD8"/>
<proteinExistence type="predicted"/>
<dbReference type="PANTHER" id="PTHR36535:SF1">
    <property type="entry name" value="DUF1772 DOMAIN-CONTAINING PROTEIN"/>
    <property type="match status" value="1"/>
</dbReference>
<keyword evidence="1" id="KW-1185">Reference proteome</keyword>
<dbReference type="KEGG" id="cvn:111109604"/>
<dbReference type="PANTHER" id="PTHR36535">
    <property type="entry name" value="YALI0E30327P"/>
    <property type="match status" value="1"/>
</dbReference>
<dbReference type="RefSeq" id="XP_022301504.1">
    <property type="nucleotide sequence ID" value="XM_022445796.1"/>
</dbReference>
<dbReference type="OrthoDB" id="5954308at2759"/>
<reference evidence="2" key="1">
    <citation type="submission" date="2025-08" db="UniProtKB">
        <authorList>
            <consortium name="RefSeq"/>
        </authorList>
    </citation>
    <scope>IDENTIFICATION</scope>
    <source>
        <tissue evidence="2">Whole sample</tissue>
    </source>
</reference>
<protein>
    <submittedName>
        <fullName evidence="2">Uncharacterized protein LOC111109604</fullName>
    </submittedName>
</protein>
<dbReference type="GeneID" id="111109604"/>